<protein>
    <submittedName>
        <fullName evidence="2">Uncharacterized protein</fullName>
    </submittedName>
</protein>
<accession>A0A8S1S4W0</accession>
<dbReference type="Proteomes" id="UP000683925">
    <property type="component" value="Unassembled WGS sequence"/>
</dbReference>
<evidence type="ECO:0000313" key="2">
    <source>
        <dbReference type="EMBL" id="CAD8134049.1"/>
    </source>
</evidence>
<dbReference type="AlphaFoldDB" id="A0A8S1S4W0"/>
<evidence type="ECO:0000256" key="1">
    <source>
        <dbReference type="SAM" id="MobiDB-lite"/>
    </source>
</evidence>
<reference evidence="2" key="1">
    <citation type="submission" date="2021-01" db="EMBL/GenBank/DDBJ databases">
        <authorList>
            <consortium name="Genoscope - CEA"/>
            <person name="William W."/>
        </authorList>
    </citation>
    <scope>NUCLEOTIDE SEQUENCE</scope>
</reference>
<name>A0A8S1S4W0_PAROT</name>
<evidence type="ECO:0000313" key="3">
    <source>
        <dbReference type="Proteomes" id="UP000683925"/>
    </source>
</evidence>
<keyword evidence="3" id="KW-1185">Reference proteome</keyword>
<proteinExistence type="predicted"/>
<dbReference type="EMBL" id="CAJJDP010000004">
    <property type="protein sequence ID" value="CAD8134049.1"/>
    <property type="molecule type" value="Genomic_DNA"/>
</dbReference>
<organism evidence="2 3">
    <name type="scientific">Paramecium octaurelia</name>
    <dbReference type="NCBI Taxonomy" id="43137"/>
    <lineage>
        <taxon>Eukaryota</taxon>
        <taxon>Sar</taxon>
        <taxon>Alveolata</taxon>
        <taxon>Ciliophora</taxon>
        <taxon>Intramacronucleata</taxon>
        <taxon>Oligohymenophorea</taxon>
        <taxon>Peniculida</taxon>
        <taxon>Parameciidae</taxon>
        <taxon>Paramecium</taxon>
    </lineage>
</organism>
<comment type="caution">
    <text evidence="2">The sequence shown here is derived from an EMBL/GenBank/DDBJ whole genome shotgun (WGS) entry which is preliminary data.</text>
</comment>
<sequence length="105" mass="12462">MKINECLQFQLKQEEINLDKEAFEITQRIMEKVQQRSNAKSGQNELSSQYLRASDYQGRQLFQSNEIEIRRQSEKVTKGPSQQMRRKEEDFFLSLKSGKTRSLKD</sequence>
<feature type="region of interest" description="Disordered" evidence="1">
    <location>
        <begin position="71"/>
        <end position="105"/>
    </location>
</feature>
<gene>
    <name evidence="2" type="ORF">POCTA_138.1.T0050234</name>
</gene>